<evidence type="ECO:0000256" key="4">
    <source>
        <dbReference type="ARBA" id="ARBA00022525"/>
    </source>
</evidence>
<protein>
    <submittedName>
        <fullName evidence="7">ComC/BlpC family leader-containing pheromone/bacteriocin</fullName>
    </submittedName>
</protein>
<evidence type="ECO:0000256" key="2">
    <source>
        <dbReference type="ARBA" id="ARBA00004613"/>
    </source>
</evidence>
<dbReference type="EMBL" id="CP046919">
    <property type="protein sequence ID" value="QIM46164.1"/>
    <property type="molecule type" value="Genomic_DNA"/>
</dbReference>
<proteinExistence type="inferred from homology"/>
<dbReference type="GO" id="GO:0005186">
    <property type="term" value="F:pheromone activity"/>
    <property type="evidence" value="ECO:0007669"/>
    <property type="project" value="UniProtKB-KW"/>
</dbReference>
<accession>A0A6G8HZ24</accession>
<gene>
    <name evidence="7" type="ORF">GPZ88_03320</name>
</gene>
<keyword evidence="6" id="KW-0178">Competence</keyword>
<keyword evidence="4" id="KW-0964">Secreted</keyword>
<dbReference type="GO" id="GO:0030420">
    <property type="term" value="P:establishment of competence for transformation"/>
    <property type="evidence" value="ECO:0007669"/>
    <property type="project" value="UniProtKB-KW"/>
</dbReference>
<evidence type="ECO:0000256" key="3">
    <source>
        <dbReference type="ARBA" id="ARBA00009039"/>
    </source>
</evidence>
<evidence type="ECO:0000256" key="1">
    <source>
        <dbReference type="ARBA" id="ARBA00002667"/>
    </source>
</evidence>
<comment type="function">
    <text evidence="1">Acts as a pheromone, induces cells to develop competence for genetic transformation.</text>
</comment>
<reference evidence="7 8" key="1">
    <citation type="submission" date="2019-12" db="EMBL/GenBank/DDBJ databases">
        <title>Complete genome sequence of Streptococcus sp. CNU G2 isolated frome Bos taurus coreanae.</title>
        <authorList>
            <person name="Park S.Y."/>
            <person name="Kim J.H."/>
            <person name="Seo S.W."/>
        </authorList>
    </citation>
    <scope>NUCLEOTIDE SEQUENCE [LARGE SCALE GENOMIC DNA]</scope>
    <source>
        <strain evidence="7 8">CNU G2</strain>
    </source>
</reference>
<dbReference type="InterPro" id="IPR004288">
    <property type="entry name" value="Competence_ComC"/>
</dbReference>
<evidence type="ECO:0000313" key="7">
    <source>
        <dbReference type="EMBL" id="QIM46164.1"/>
    </source>
</evidence>
<comment type="subcellular location">
    <subcellularLocation>
        <location evidence="2">Secreted</location>
    </subcellularLocation>
</comment>
<organism evidence="7 8">
    <name type="scientific">Streptococcus ruminicola</name>
    <dbReference type="NCBI Taxonomy" id="2686210"/>
    <lineage>
        <taxon>Bacteria</taxon>
        <taxon>Bacillati</taxon>
        <taxon>Bacillota</taxon>
        <taxon>Bacilli</taxon>
        <taxon>Lactobacillales</taxon>
        <taxon>Streptococcaceae</taxon>
        <taxon>Streptococcus</taxon>
    </lineage>
</organism>
<evidence type="ECO:0000256" key="6">
    <source>
        <dbReference type="ARBA" id="ARBA00023287"/>
    </source>
</evidence>
<evidence type="ECO:0000256" key="5">
    <source>
        <dbReference type="ARBA" id="ARBA00023044"/>
    </source>
</evidence>
<keyword evidence="5" id="KW-0588">Pheromone</keyword>
<dbReference type="GO" id="GO:0005576">
    <property type="term" value="C:extracellular region"/>
    <property type="evidence" value="ECO:0007669"/>
    <property type="project" value="UniProtKB-SubCell"/>
</dbReference>
<dbReference type="AlphaFoldDB" id="A0A6G8HZ24"/>
<comment type="similarity">
    <text evidence="3">Belongs to the ComC family.</text>
</comment>
<dbReference type="Proteomes" id="UP000503166">
    <property type="component" value="Chromosome"/>
</dbReference>
<dbReference type="Pfam" id="PF03047">
    <property type="entry name" value="ComC"/>
    <property type="match status" value="1"/>
</dbReference>
<sequence length="48" mass="5513">MSMKKMEQFISLDEDSLSQINGGDGFTRAAYLLGRQIREVKKAFLNKF</sequence>
<evidence type="ECO:0000313" key="8">
    <source>
        <dbReference type="Proteomes" id="UP000503166"/>
    </source>
</evidence>
<dbReference type="KEGG" id="srum:GPZ88_03320"/>
<name>A0A6G8HZ24_9STRE</name>